<keyword evidence="5" id="KW-0813">Transport</keyword>
<dbReference type="Pfam" id="PF01061">
    <property type="entry name" value="ABC2_membrane"/>
    <property type="match status" value="1"/>
</dbReference>
<dbReference type="EMBL" id="JAHZIK010000283">
    <property type="protein sequence ID" value="MBW7454978.1"/>
    <property type="molecule type" value="Genomic_DNA"/>
</dbReference>
<feature type="transmembrane region" description="Helical" evidence="5">
    <location>
        <begin position="55"/>
        <end position="79"/>
    </location>
</feature>
<dbReference type="Proteomes" id="UP001519887">
    <property type="component" value="Unassembled WGS sequence"/>
</dbReference>
<dbReference type="RefSeq" id="WP_210039870.1">
    <property type="nucleotide sequence ID" value="NZ_JBHLVU010000008.1"/>
</dbReference>
<proteinExistence type="inferred from homology"/>
<organism evidence="7 8">
    <name type="scientific">Paenibacillus sepulcri</name>
    <dbReference type="NCBI Taxonomy" id="359917"/>
    <lineage>
        <taxon>Bacteria</taxon>
        <taxon>Bacillati</taxon>
        <taxon>Bacillota</taxon>
        <taxon>Bacilli</taxon>
        <taxon>Bacillales</taxon>
        <taxon>Paenibacillaceae</taxon>
        <taxon>Paenibacillus</taxon>
    </lineage>
</organism>
<comment type="similarity">
    <text evidence="5">Belongs to the ABC-2 integral membrane protein family.</text>
</comment>
<keyword evidence="8" id="KW-1185">Reference proteome</keyword>
<evidence type="ECO:0000313" key="7">
    <source>
        <dbReference type="EMBL" id="MBW7454978.1"/>
    </source>
</evidence>
<evidence type="ECO:0000313" key="8">
    <source>
        <dbReference type="Proteomes" id="UP001519887"/>
    </source>
</evidence>
<evidence type="ECO:0000256" key="5">
    <source>
        <dbReference type="RuleBase" id="RU361157"/>
    </source>
</evidence>
<dbReference type="PIRSF" id="PIRSF006648">
    <property type="entry name" value="DrrB"/>
    <property type="match status" value="1"/>
</dbReference>
<keyword evidence="2 5" id="KW-0812">Transmembrane</keyword>
<feature type="transmembrane region" description="Helical" evidence="5">
    <location>
        <begin position="226"/>
        <end position="244"/>
    </location>
</feature>
<feature type="transmembrane region" description="Helical" evidence="5">
    <location>
        <begin position="21"/>
        <end position="40"/>
    </location>
</feature>
<keyword evidence="5" id="KW-1003">Cell membrane</keyword>
<dbReference type="InterPro" id="IPR013525">
    <property type="entry name" value="ABC2_TM"/>
</dbReference>
<dbReference type="PANTHER" id="PTHR43229:SF2">
    <property type="entry name" value="NODULATION PROTEIN J"/>
    <property type="match status" value="1"/>
</dbReference>
<evidence type="ECO:0000256" key="2">
    <source>
        <dbReference type="ARBA" id="ARBA00022692"/>
    </source>
</evidence>
<feature type="transmembrane region" description="Helical" evidence="5">
    <location>
        <begin position="168"/>
        <end position="193"/>
    </location>
</feature>
<feature type="domain" description="ABC transmembrane type-2" evidence="6">
    <location>
        <begin position="20"/>
        <end position="247"/>
    </location>
</feature>
<comment type="caution">
    <text evidence="7">The sequence shown here is derived from an EMBL/GenBank/DDBJ whole genome shotgun (WGS) entry which is preliminary data.</text>
</comment>
<dbReference type="PANTHER" id="PTHR43229">
    <property type="entry name" value="NODULATION PROTEIN J"/>
    <property type="match status" value="1"/>
</dbReference>
<feature type="transmembrane region" description="Helical" evidence="5">
    <location>
        <begin position="132"/>
        <end position="156"/>
    </location>
</feature>
<accession>A0ABS7C240</accession>
<keyword evidence="4 5" id="KW-0472">Membrane</keyword>
<evidence type="ECO:0000256" key="4">
    <source>
        <dbReference type="ARBA" id="ARBA00023136"/>
    </source>
</evidence>
<evidence type="ECO:0000256" key="1">
    <source>
        <dbReference type="ARBA" id="ARBA00004141"/>
    </source>
</evidence>
<reference evidence="7 8" key="1">
    <citation type="submission" date="2021-07" db="EMBL/GenBank/DDBJ databases">
        <title>Paenibacillus radiodurans sp. nov., isolated from the southeastern edge of Tengger Desert.</title>
        <authorList>
            <person name="Zhang G."/>
        </authorList>
    </citation>
    <scope>NUCLEOTIDE SEQUENCE [LARGE SCALE GENOMIC DNA]</scope>
    <source>
        <strain evidence="7 8">CCM 7311</strain>
    </source>
</reference>
<protein>
    <recommendedName>
        <fullName evidence="5">Transport permease protein</fullName>
    </recommendedName>
</protein>
<dbReference type="PROSITE" id="PS51012">
    <property type="entry name" value="ABC_TM2"/>
    <property type="match status" value="1"/>
</dbReference>
<dbReference type="PRINTS" id="PR00164">
    <property type="entry name" value="ABC2TRNSPORT"/>
</dbReference>
<gene>
    <name evidence="7" type="ORF">K0U00_13125</name>
</gene>
<dbReference type="InterPro" id="IPR047817">
    <property type="entry name" value="ABC2_TM_bact-type"/>
</dbReference>
<evidence type="ECO:0000259" key="6">
    <source>
        <dbReference type="PROSITE" id="PS51012"/>
    </source>
</evidence>
<comment type="subcellular location">
    <subcellularLocation>
        <location evidence="5">Cell membrane</location>
        <topology evidence="5">Multi-pass membrane protein</topology>
    </subcellularLocation>
    <subcellularLocation>
        <location evidence="1">Membrane</location>
        <topology evidence="1">Multi-pass membrane protein</topology>
    </subcellularLocation>
</comment>
<dbReference type="InterPro" id="IPR051784">
    <property type="entry name" value="Nod_factor_ABC_transporter"/>
</dbReference>
<sequence>MNAVLRLISFDFRLYLRDWLTIFWVLVYPVLMLVIFGSMFGNQPGLTEGSRYIDFYVPALCAMNVLSVSVFTLNINILMQREKGILRRYRVSPIAAPAVLASHAVQGVFLIVAGALEIIIIAKLIWGIAVSWPALLLLLVCLLFGCIGFFSLGFALSGLTNTPGAASGIAMVFFFPMLFLSGIAMPLDIFPAFMQRISDWIPMTYFVQLVQGVWHGQGLSAFGMEFAVMGGFAVVMVILAFLLFRWEN</sequence>
<name>A0ABS7C240_9BACL</name>
<feature type="transmembrane region" description="Helical" evidence="5">
    <location>
        <begin position="100"/>
        <end position="126"/>
    </location>
</feature>
<dbReference type="InterPro" id="IPR000412">
    <property type="entry name" value="ABC_2_transport"/>
</dbReference>
<evidence type="ECO:0000256" key="3">
    <source>
        <dbReference type="ARBA" id="ARBA00022989"/>
    </source>
</evidence>
<keyword evidence="3 5" id="KW-1133">Transmembrane helix</keyword>